<dbReference type="HOGENOM" id="CLU_976974_0_0_1"/>
<feature type="region of interest" description="Disordered" evidence="1">
    <location>
        <begin position="142"/>
        <end position="263"/>
    </location>
</feature>
<dbReference type="AlphaFoldDB" id="W3XHU8"/>
<sequence>MSHASRNPGSKPGSAASASRTSHSSSISRRSSGMSRHSTSAHSRASTCSHSHSHPSASVHSRPRDSVRSSPPSSVHSRPPGSVHSHPPSSVHSHNRNGVRGSALHHQYEDQDGYDEAYGEPNLEAQLRFSAELTAGEPPVEVYDSVSQVGHRLRNNRHHAQLPPLSMPPPPLPRSQVQHSPASSRFHGSRAGGGERRRSVGRAVNELSTGSSPQRMSNTQRRPSRSSGGGGGGGGGGGSGGTRGEKRKEKGAKKTGIKVAGGGEVVKLSNGKLALVRKPKQSSKQ</sequence>
<dbReference type="GeneID" id="19268055"/>
<reference evidence="3" key="1">
    <citation type="journal article" date="2015" name="BMC Genomics">
        <title>Genomic and transcriptomic analysis of the endophytic fungus Pestalotiopsis fici reveals its lifestyle and high potential for synthesis of natural products.</title>
        <authorList>
            <person name="Wang X."/>
            <person name="Zhang X."/>
            <person name="Liu L."/>
            <person name="Xiang M."/>
            <person name="Wang W."/>
            <person name="Sun X."/>
            <person name="Che Y."/>
            <person name="Guo L."/>
            <person name="Liu G."/>
            <person name="Guo L."/>
            <person name="Wang C."/>
            <person name="Yin W.B."/>
            <person name="Stadler M."/>
            <person name="Zhang X."/>
            <person name="Liu X."/>
        </authorList>
    </citation>
    <scope>NUCLEOTIDE SEQUENCE [LARGE SCALE GENOMIC DNA]</scope>
    <source>
        <strain evidence="3">W106-1 / CGMCC3.15140</strain>
    </source>
</reference>
<dbReference type="Proteomes" id="UP000030651">
    <property type="component" value="Unassembled WGS sequence"/>
</dbReference>
<feature type="region of interest" description="Disordered" evidence="1">
    <location>
        <begin position="1"/>
        <end position="121"/>
    </location>
</feature>
<dbReference type="RefSeq" id="XP_007829814.1">
    <property type="nucleotide sequence ID" value="XM_007831623.1"/>
</dbReference>
<feature type="compositionally biased region" description="Gly residues" evidence="1">
    <location>
        <begin position="227"/>
        <end position="242"/>
    </location>
</feature>
<organism evidence="2 3">
    <name type="scientific">Pestalotiopsis fici (strain W106-1 / CGMCC3.15140)</name>
    <dbReference type="NCBI Taxonomy" id="1229662"/>
    <lineage>
        <taxon>Eukaryota</taxon>
        <taxon>Fungi</taxon>
        <taxon>Dikarya</taxon>
        <taxon>Ascomycota</taxon>
        <taxon>Pezizomycotina</taxon>
        <taxon>Sordariomycetes</taxon>
        <taxon>Xylariomycetidae</taxon>
        <taxon>Amphisphaeriales</taxon>
        <taxon>Sporocadaceae</taxon>
        <taxon>Pestalotiopsis</taxon>
    </lineage>
</organism>
<dbReference type="OrthoDB" id="10628236at2759"/>
<feature type="compositionally biased region" description="Low complexity" evidence="1">
    <location>
        <begin position="68"/>
        <end position="92"/>
    </location>
</feature>
<feature type="compositionally biased region" description="Basic residues" evidence="1">
    <location>
        <begin position="151"/>
        <end position="160"/>
    </location>
</feature>
<feature type="compositionally biased region" description="Low complexity" evidence="1">
    <location>
        <begin position="14"/>
        <end position="60"/>
    </location>
</feature>
<dbReference type="EMBL" id="KI912110">
    <property type="protein sequence ID" value="ETS85017.1"/>
    <property type="molecule type" value="Genomic_DNA"/>
</dbReference>
<evidence type="ECO:0000313" key="2">
    <source>
        <dbReference type="EMBL" id="ETS85017.1"/>
    </source>
</evidence>
<name>W3XHU8_PESFW</name>
<accession>W3XHU8</accession>
<protein>
    <submittedName>
        <fullName evidence="2">Uncharacterized protein</fullName>
    </submittedName>
</protein>
<dbReference type="InParanoid" id="W3XHU8"/>
<proteinExistence type="predicted"/>
<gene>
    <name evidence="2" type="ORF">PFICI_03042</name>
</gene>
<feature type="compositionally biased region" description="Polar residues" evidence="1">
    <location>
        <begin position="206"/>
        <end position="221"/>
    </location>
</feature>
<evidence type="ECO:0000256" key="1">
    <source>
        <dbReference type="SAM" id="MobiDB-lite"/>
    </source>
</evidence>
<evidence type="ECO:0000313" key="3">
    <source>
        <dbReference type="Proteomes" id="UP000030651"/>
    </source>
</evidence>
<keyword evidence="3" id="KW-1185">Reference proteome</keyword>
<dbReference type="KEGG" id="pfy:PFICI_03042"/>